<dbReference type="PANTHER" id="PTHR23132:SF23">
    <property type="entry name" value="D-ALANINE--D-ALANINE LIGASE B"/>
    <property type="match status" value="1"/>
</dbReference>
<dbReference type="GO" id="GO:0071555">
    <property type="term" value="P:cell wall organization"/>
    <property type="evidence" value="ECO:0007669"/>
    <property type="project" value="UniProtKB-KW"/>
</dbReference>
<evidence type="ECO:0000256" key="10">
    <source>
        <dbReference type="ARBA" id="ARBA00022984"/>
    </source>
</evidence>
<dbReference type="InterPro" id="IPR016185">
    <property type="entry name" value="PreATP-grasp_dom_sf"/>
</dbReference>
<dbReference type="Gene3D" id="3.30.1490.20">
    <property type="entry name" value="ATP-grasp fold, A domain"/>
    <property type="match status" value="1"/>
</dbReference>
<dbReference type="GO" id="GO:0046872">
    <property type="term" value="F:metal ion binding"/>
    <property type="evidence" value="ECO:0007669"/>
    <property type="project" value="UniProtKB-KW"/>
</dbReference>
<dbReference type="EMBL" id="CP021023">
    <property type="protein sequence ID" value="ARN56966.1"/>
    <property type="molecule type" value="Genomic_DNA"/>
</dbReference>
<dbReference type="PIRSF" id="PIRSF039102">
    <property type="entry name" value="Ddl/VanB"/>
    <property type="match status" value="1"/>
</dbReference>
<keyword evidence="11 13" id="KW-0961">Cell wall biogenesis/degradation</keyword>
<dbReference type="GO" id="GO:0008360">
    <property type="term" value="P:regulation of cell shape"/>
    <property type="evidence" value="ECO:0007669"/>
    <property type="project" value="UniProtKB-KW"/>
</dbReference>
<dbReference type="GO" id="GO:0005737">
    <property type="term" value="C:cytoplasm"/>
    <property type="evidence" value="ECO:0007669"/>
    <property type="project" value="UniProtKB-SubCell"/>
</dbReference>
<evidence type="ECO:0000256" key="1">
    <source>
        <dbReference type="ARBA" id="ARBA00001936"/>
    </source>
</evidence>
<dbReference type="InterPro" id="IPR011761">
    <property type="entry name" value="ATP-grasp"/>
</dbReference>
<dbReference type="KEGG" id="pbp:STSP1_01359"/>
<keyword evidence="19" id="KW-1185">Reference proteome</keyword>
<evidence type="ECO:0000256" key="16">
    <source>
        <dbReference type="PROSITE-ProRule" id="PRU00409"/>
    </source>
</evidence>
<gene>
    <name evidence="13 18" type="primary">ddl</name>
    <name evidence="18" type="ORF">STSP1_01359</name>
</gene>
<accession>A0A1W6LMJ2</accession>
<dbReference type="HAMAP" id="MF_00047">
    <property type="entry name" value="Dala_Dala_lig"/>
    <property type="match status" value="1"/>
</dbReference>
<keyword evidence="5 13" id="KW-0963">Cytoplasm</keyword>
<dbReference type="GO" id="GO:0008716">
    <property type="term" value="F:D-alanine-D-alanine ligase activity"/>
    <property type="evidence" value="ECO:0007669"/>
    <property type="project" value="UniProtKB-UniRule"/>
</dbReference>
<dbReference type="UniPathway" id="UPA00219"/>
<proteinExistence type="inferred from homology"/>
<evidence type="ECO:0000256" key="13">
    <source>
        <dbReference type="HAMAP-Rule" id="MF_00047"/>
    </source>
</evidence>
<evidence type="ECO:0000313" key="18">
    <source>
        <dbReference type="EMBL" id="ARN56966.1"/>
    </source>
</evidence>
<dbReference type="InterPro" id="IPR005905">
    <property type="entry name" value="D_ala_D_ala"/>
</dbReference>
<feature type="binding site" evidence="15">
    <location>
        <position position="253"/>
    </location>
    <ligand>
        <name>Mg(2+)</name>
        <dbReference type="ChEBI" id="CHEBI:18420"/>
        <label>1</label>
    </ligand>
</feature>
<comment type="subcellular location">
    <subcellularLocation>
        <location evidence="2 13">Cytoplasm</location>
    </subcellularLocation>
</comment>
<evidence type="ECO:0000256" key="3">
    <source>
        <dbReference type="ARBA" id="ARBA00010871"/>
    </source>
</evidence>
<organism evidence="18 19">
    <name type="scientific">Sedimentisphaera salicampi</name>
    <dbReference type="NCBI Taxonomy" id="1941349"/>
    <lineage>
        <taxon>Bacteria</taxon>
        <taxon>Pseudomonadati</taxon>
        <taxon>Planctomycetota</taxon>
        <taxon>Phycisphaerae</taxon>
        <taxon>Sedimentisphaerales</taxon>
        <taxon>Sedimentisphaeraceae</taxon>
        <taxon>Sedimentisphaera</taxon>
    </lineage>
</organism>
<dbReference type="EC" id="6.3.2.4" evidence="4 13"/>
<dbReference type="SUPFAM" id="SSF56059">
    <property type="entry name" value="Glutathione synthetase ATP-binding domain-like"/>
    <property type="match status" value="1"/>
</dbReference>
<name>A0A1W6LMJ2_9BACT</name>
<dbReference type="InterPro" id="IPR011095">
    <property type="entry name" value="Dala_Dala_lig_C"/>
</dbReference>
<feature type="binding site" evidence="15">
    <location>
        <position position="267"/>
    </location>
    <ligand>
        <name>Mg(2+)</name>
        <dbReference type="ChEBI" id="CHEBI:18420"/>
        <label>2</label>
    </ligand>
</feature>
<evidence type="ECO:0000256" key="12">
    <source>
        <dbReference type="ARBA" id="ARBA00047614"/>
    </source>
</evidence>
<dbReference type="GO" id="GO:0009252">
    <property type="term" value="P:peptidoglycan biosynthetic process"/>
    <property type="evidence" value="ECO:0007669"/>
    <property type="project" value="UniProtKB-UniRule"/>
</dbReference>
<comment type="function">
    <text evidence="13">Cell wall formation.</text>
</comment>
<dbReference type="PANTHER" id="PTHR23132">
    <property type="entry name" value="D-ALANINE--D-ALANINE LIGASE"/>
    <property type="match status" value="1"/>
</dbReference>
<keyword evidence="9 13" id="KW-0133">Cell shape</keyword>
<comment type="cofactor">
    <cofactor evidence="15">
        <name>Mg(2+)</name>
        <dbReference type="ChEBI" id="CHEBI:18420"/>
    </cofactor>
    <cofactor evidence="15">
        <name>Mn(2+)</name>
        <dbReference type="ChEBI" id="CHEBI:29035"/>
    </cofactor>
    <text evidence="15">Binds 2 magnesium or manganese ions per subunit.</text>
</comment>
<evidence type="ECO:0000256" key="6">
    <source>
        <dbReference type="ARBA" id="ARBA00022598"/>
    </source>
</evidence>
<comment type="cofactor">
    <cofactor evidence="1">
        <name>Mn(2+)</name>
        <dbReference type="ChEBI" id="CHEBI:29035"/>
    </cofactor>
</comment>
<evidence type="ECO:0000256" key="9">
    <source>
        <dbReference type="ARBA" id="ARBA00022960"/>
    </source>
</evidence>
<evidence type="ECO:0000256" key="15">
    <source>
        <dbReference type="PIRSR" id="PIRSR039102-3"/>
    </source>
</evidence>
<dbReference type="SUPFAM" id="SSF52440">
    <property type="entry name" value="PreATP-grasp domain"/>
    <property type="match status" value="1"/>
</dbReference>
<evidence type="ECO:0000256" key="14">
    <source>
        <dbReference type="PIRSR" id="PIRSR039102-1"/>
    </source>
</evidence>
<evidence type="ECO:0000256" key="5">
    <source>
        <dbReference type="ARBA" id="ARBA00022490"/>
    </source>
</evidence>
<dbReference type="PROSITE" id="PS00844">
    <property type="entry name" value="DALA_DALA_LIGASE_2"/>
    <property type="match status" value="1"/>
</dbReference>
<feature type="domain" description="ATP-grasp" evidence="17">
    <location>
        <begin position="102"/>
        <end position="298"/>
    </location>
</feature>
<dbReference type="InterPro" id="IPR000291">
    <property type="entry name" value="D-Ala_lig_Van_CS"/>
</dbReference>
<keyword evidence="8 16" id="KW-0067">ATP-binding</keyword>
<protein>
    <recommendedName>
        <fullName evidence="4 13">D-alanine--D-alanine ligase</fullName>
        <ecNumber evidence="4 13">6.3.2.4</ecNumber>
    </recommendedName>
    <alternativeName>
        <fullName evidence="13">D-Ala-D-Ala ligase</fullName>
    </alternativeName>
    <alternativeName>
        <fullName evidence="13">D-alanylalanine synthetase</fullName>
    </alternativeName>
</protein>
<keyword evidence="15" id="KW-0464">Manganese</keyword>
<dbReference type="NCBIfam" id="NF002378">
    <property type="entry name" value="PRK01372.1"/>
    <property type="match status" value="1"/>
</dbReference>
<comment type="similarity">
    <text evidence="3 13">Belongs to the D-alanine--D-alanine ligase family.</text>
</comment>
<dbReference type="AlphaFoldDB" id="A0A1W6LMJ2"/>
<dbReference type="RefSeq" id="WP_085755640.1">
    <property type="nucleotide sequence ID" value="NZ_CP021023.1"/>
</dbReference>
<dbReference type="STRING" id="1941349.STSP1_01359"/>
<feature type="active site" evidence="14">
    <location>
        <position position="276"/>
    </location>
</feature>
<evidence type="ECO:0000259" key="17">
    <source>
        <dbReference type="PROSITE" id="PS50975"/>
    </source>
</evidence>
<evidence type="ECO:0000256" key="2">
    <source>
        <dbReference type="ARBA" id="ARBA00004496"/>
    </source>
</evidence>
<comment type="pathway">
    <text evidence="13">Cell wall biogenesis; peptidoglycan biosynthesis.</text>
</comment>
<feature type="binding site" evidence="15">
    <location>
        <position position="265"/>
    </location>
    <ligand>
        <name>Mg(2+)</name>
        <dbReference type="ChEBI" id="CHEBI:18420"/>
        <label>1</label>
    </ligand>
</feature>
<evidence type="ECO:0000256" key="7">
    <source>
        <dbReference type="ARBA" id="ARBA00022741"/>
    </source>
</evidence>
<keyword evidence="15" id="KW-0460">Magnesium</keyword>
<dbReference type="Gene3D" id="3.30.470.20">
    <property type="entry name" value="ATP-grasp fold, B domain"/>
    <property type="match status" value="1"/>
</dbReference>
<dbReference type="Proteomes" id="UP000193334">
    <property type="component" value="Chromosome"/>
</dbReference>
<evidence type="ECO:0000313" key="19">
    <source>
        <dbReference type="Proteomes" id="UP000193334"/>
    </source>
</evidence>
<dbReference type="Gene3D" id="3.40.50.20">
    <property type="match status" value="1"/>
</dbReference>
<sequence length="305" mass="33117">MDYNKNIAVLAGGVGSEREISLESGQNALSAIRKAGFNAELIDVSPETIESIIGKFDLFFIMLHGIWGENGGIQKILEKNDAVFTGSGSISSQNCFDKDITRQKLAESGIECPFGIAVEQDTNWDKAEEIIRGKSERFVVKPACEGSSVGVEIRVGSQAAVRSAKKCTEKYGKALIESYVQGDEFTVGIAAGNILPSIKIQPHTGFYDFNAKYISDQTGFLFGAADEELEEKMQQISEKAFNLLECRDLARVDFMIDNGNPLLIEVNTIPGFTSHSLLPAAAEHIGISQPELCSQIIHSALSRSS</sequence>
<dbReference type="PROSITE" id="PS50975">
    <property type="entry name" value="ATP_GRASP"/>
    <property type="match status" value="1"/>
</dbReference>
<dbReference type="Pfam" id="PF07478">
    <property type="entry name" value="Dala_Dala_lig_C"/>
    <property type="match status" value="1"/>
</dbReference>
<feature type="binding site" evidence="15">
    <location>
        <position position="265"/>
    </location>
    <ligand>
        <name>Mg(2+)</name>
        <dbReference type="ChEBI" id="CHEBI:18420"/>
        <label>2</label>
    </ligand>
</feature>
<feature type="active site" evidence="14">
    <location>
        <position position="17"/>
    </location>
</feature>
<comment type="catalytic activity">
    <reaction evidence="12 13">
        <text>2 D-alanine + ATP = D-alanyl-D-alanine + ADP + phosphate + H(+)</text>
        <dbReference type="Rhea" id="RHEA:11224"/>
        <dbReference type="ChEBI" id="CHEBI:15378"/>
        <dbReference type="ChEBI" id="CHEBI:30616"/>
        <dbReference type="ChEBI" id="CHEBI:43474"/>
        <dbReference type="ChEBI" id="CHEBI:57416"/>
        <dbReference type="ChEBI" id="CHEBI:57822"/>
        <dbReference type="ChEBI" id="CHEBI:456216"/>
        <dbReference type="EC" id="6.3.2.4"/>
    </reaction>
</comment>
<evidence type="ECO:0000256" key="4">
    <source>
        <dbReference type="ARBA" id="ARBA00012216"/>
    </source>
</evidence>
<keyword evidence="10 13" id="KW-0573">Peptidoglycan synthesis</keyword>
<evidence type="ECO:0000256" key="8">
    <source>
        <dbReference type="ARBA" id="ARBA00022840"/>
    </source>
</evidence>
<keyword evidence="6 13" id="KW-0436">Ligase</keyword>
<keyword evidence="7 16" id="KW-0547">Nucleotide-binding</keyword>
<evidence type="ECO:0000256" key="11">
    <source>
        <dbReference type="ARBA" id="ARBA00023316"/>
    </source>
</evidence>
<dbReference type="InterPro" id="IPR013815">
    <property type="entry name" value="ATP_grasp_subdomain_1"/>
</dbReference>
<dbReference type="GO" id="GO:0005524">
    <property type="term" value="F:ATP binding"/>
    <property type="evidence" value="ECO:0007669"/>
    <property type="project" value="UniProtKB-UniRule"/>
</dbReference>
<keyword evidence="15" id="KW-0479">Metal-binding</keyword>
<feature type="active site" evidence="14">
    <location>
        <position position="147"/>
    </location>
</feature>
<reference evidence="19" key="1">
    <citation type="submission" date="2017-04" db="EMBL/GenBank/DDBJ databases">
        <title>Comparative genomics and description of representatives of a novel lineage of planctomycetes thriving in anoxic sediments.</title>
        <authorList>
            <person name="Spring S."/>
            <person name="Bunk B."/>
            <person name="Sproer C."/>
        </authorList>
    </citation>
    <scope>NUCLEOTIDE SEQUENCE [LARGE SCALE GENOMIC DNA]</scope>
    <source>
        <strain evidence="19">ST-PulAB-D4</strain>
    </source>
</reference>